<dbReference type="CDD" id="cd00090">
    <property type="entry name" value="HTH_ARSR"/>
    <property type="match status" value="1"/>
</dbReference>
<dbReference type="GO" id="GO:0003700">
    <property type="term" value="F:DNA-binding transcription factor activity"/>
    <property type="evidence" value="ECO:0007669"/>
    <property type="project" value="InterPro"/>
</dbReference>
<dbReference type="SMART" id="SM00418">
    <property type="entry name" value="HTH_ARSR"/>
    <property type="match status" value="1"/>
</dbReference>
<feature type="domain" description="HTH arsR-type" evidence="1">
    <location>
        <begin position="1"/>
        <end position="90"/>
    </location>
</feature>
<dbReference type="EMBL" id="MEVN01000039">
    <property type="protein sequence ID" value="OGC56363.1"/>
    <property type="molecule type" value="Genomic_DNA"/>
</dbReference>
<accession>A0A1F4VHX9</accession>
<reference evidence="2 3" key="1">
    <citation type="journal article" date="2016" name="Nat. Commun.">
        <title>Thousands of microbial genomes shed light on interconnected biogeochemical processes in an aquifer system.</title>
        <authorList>
            <person name="Anantharaman K."/>
            <person name="Brown C.T."/>
            <person name="Hug L.A."/>
            <person name="Sharon I."/>
            <person name="Castelle C.J."/>
            <person name="Probst A.J."/>
            <person name="Thomas B.C."/>
            <person name="Singh A."/>
            <person name="Wilkins M.J."/>
            <person name="Karaoz U."/>
            <person name="Brodie E.L."/>
            <person name="Williams K.H."/>
            <person name="Hubbard S.S."/>
            <person name="Banfield J.F."/>
        </authorList>
    </citation>
    <scope>NUCLEOTIDE SEQUENCE [LARGE SCALE GENOMIC DNA]</scope>
</reference>
<dbReference type="Proteomes" id="UP000177763">
    <property type="component" value="Unassembled WGS sequence"/>
</dbReference>
<proteinExistence type="predicted"/>
<comment type="caution">
    <text evidence="2">The sequence shown here is derived from an EMBL/GenBank/DDBJ whole genome shotgun (WGS) entry which is preliminary data.</text>
</comment>
<dbReference type="InterPro" id="IPR036390">
    <property type="entry name" value="WH_DNA-bd_sf"/>
</dbReference>
<gene>
    <name evidence="2" type="ORF">A3H26_00270</name>
</gene>
<dbReference type="InterPro" id="IPR011991">
    <property type="entry name" value="ArsR-like_HTH"/>
</dbReference>
<dbReference type="SUPFAM" id="SSF46785">
    <property type="entry name" value="Winged helix' DNA-binding domain"/>
    <property type="match status" value="1"/>
</dbReference>
<protein>
    <recommendedName>
        <fullName evidence="1">HTH arsR-type domain-containing protein</fullName>
    </recommendedName>
</protein>
<evidence type="ECO:0000313" key="2">
    <source>
        <dbReference type="EMBL" id="OGC56363.1"/>
    </source>
</evidence>
<evidence type="ECO:0000259" key="1">
    <source>
        <dbReference type="PROSITE" id="PS50987"/>
    </source>
</evidence>
<organism evidence="2 3">
    <name type="scientific">candidate division WWE3 bacterium RIFCSPLOWO2_12_FULL_36_10</name>
    <dbReference type="NCBI Taxonomy" id="1802630"/>
    <lineage>
        <taxon>Bacteria</taxon>
        <taxon>Katanobacteria</taxon>
    </lineage>
</organism>
<evidence type="ECO:0000313" key="3">
    <source>
        <dbReference type="Proteomes" id="UP000177763"/>
    </source>
</evidence>
<dbReference type="AlphaFoldDB" id="A0A1F4VHX9"/>
<dbReference type="InterPro" id="IPR001845">
    <property type="entry name" value="HTH_ArsR_DNA-bd_dom"/>
</dbReference>
<name>A0A1F4VHX9_UNCKA</name>
<dbReference type="STRING" id="1802630.A3H26_00270"/>
<sequence length="193" mass="22060">MLKDLFVSAVRVKILKIFLFDKDKSYHVRSLVRAVGSEINAVRRELQKLTSIGFLRRRPSGNRVYYSLNSSSIYYPELLSLFVKEDGIGADIIKAEKELGNAKYAVLARSFVRGRASTVLDVDLFVVGGVNIEVLKNIVSNEEKKQNRELNYTVMGEDEFNFRKRRNDPFIVKILSQSRVMLIGDEEEFSSIS</sequence>
<dbReference type="InterPro" id="IPR036388">
    <property type="entry name" value="WH-like_DNA-bd_sf"/>
</dbReference>
<dbReference type="Gene3D" id="1.10.10.10">
    <property type="entry name" value="Winged helix-like DNA-binding domain superfamily/Winged helix DNA-binding domain"/>
    <property type="match status" value="1"/>
</dbReference>
<dbReference type="PROSITE" id="PS50987">
    <property type="entry name" value="HTH_ARSR_2"/>
    <property type="match status" value="1"/>
</dbReference>